<comment type="similarity">
    <text evidence="1">Belongs to the peptidase S33 family.</text>
</comment>
<evidence type="ECO:0000313" key="9">
    <source>
        <dbReference type="Proteomes" id="UP001519363"/>
    </source>
</evidence>
<dbReference type="EMBL" id="JAGIOO010000001">
    <property type="protein sequence ID" value="MBP2473914.1"/>
    <property type="molecule type" value="Genomic_DNA"/>
</dbReference>
<dbReference type="SUPFAM" id="SSF53474">
    <property type="entry name" value="alpha/beta-Hydrolases"/>
    <property type="match status" value="1"/>
</dbReference>
<dbReference type="InterPro" id="IPR051601">
    <property type="entry name" value="Serine_prot/Carboxylest_S33"/>
</dbReference>
<dbReference type="Proteomes" id="UP001519363">
    <property type="component" value="Unassembled WGS sequence"/>
</dbReference>
<keyword evidence="9" id="KW-1185">Reference proteome</keyword>
<evidence type="ECO:0000256" key="3">
    <source>
        <dbReference type="ARBA" id="ARBA00022801"/>
    </source>
</evidence>
<organism evidence="8 9">
    <name type="scientific">Crossiella equi</name>
    <dbReference type="NCBI Taxonomy" id="130796"/>
    <lineage>
        <taxon>Bacteria</taxon>
        <taxon>Bacillati</taxon>
        <taxon>Actinomycetota</taxon>
        <taxon>Actinomycetes</taxon>
        <taxon>Pseudonocardiales</taxon>
        <taxon>Pseudonocardiaceae</taxon>
        <taxon>Crossiella</taxon>
    </lineage>
</organism>
<evidence type="ECO:0000256" key="1">
    <source>
        <dbReference type="ARBA" id="ARBA00010088"/>
    </source>
</evidence>
<evidence type="ECO:0000313" key="8">
    <source>
        <dbReference type="EMBL" id="MBP2473914.1"/>
    </source>
</evidence>
<accession>A0ABS5ABE6</accession>
<dbReference type="InterPro" id="IPR029058">
    <property type="entry name" value="AB_hydrolase_fold"/>
</dbReference>
<feature type="region of interest" description="Disordered" evidence="4">
    <location>
        <begin position="503"/>
        <end position="527"/>
    </location>
</feature>
<dbReference type="RefSeq" id="WP_249044787.1">
    <property type="nucleotide sequence ID" value="NZ_JAGIOO010000001.1"/>
</dbReference>
<evidence type="ECO:0000259" key="6">
    <source>
        <dbReference type="Pfam" id="PF00561"/>
    </source>
</evidence>
<protein>
    <submittedName>
        <fullName evidence="8">Pimeloyl-ACP methyl ester carboxylesterase</fullName>
    </submittedName>
</protein>
<feature type="domain" description="Peptidase S33 tripeptidyl aminopeptidase-like C-terminal" evidence="7">
    <location>
        <begin position="408"/>
        <end position="499"/>
    </location>
</feature>
<evidence type="ECO:0000259" key="7">
    <source>
        <dbReference type="Pfam" id="PF08386"/>
    </source>
</evidence>
<gene>
    <name evidence="8" type="ORF">JOF53_002786</name>
</gene>
<dbReference type="Gene3D" id="3.40.50.1820">
    <property type="entry name" value="alpha/beta hydrolase"/>
    <property type="match status" value="1"/>
</dbReference>
<keyword evidence="3" id="KW-0378">Hydrolase</keyword>
<proteinExistence type="inferred from homology"/>
<comment type="caution">
    <text evidence="8">The sequence shown here is derived from an EMBL/GenBank/DDBJ whole genome shotgun (WGS) entry which is preliminary data.</text>
</comment>
<name>A0ABS5ABE6_9PSEU</name>
<dbReference type="InterPro" id="IPR013595">
    <property type="entry name" value="Pept_S33_TAP-like_C"/>
</dbReference>
<dbReference type="PANTHER" id="PTHR43248:SF29">
    <property type="entry name" value="TRIPEPTIDYL AMINOPEPTIDASE"/>
    <property type="match status" value="1"/>
</dbReference>
<dbReference type="PANTHER" id="PTHR43248">
    <property type="entry name" value="2-SUCCINYL-6-HYDROXY-2,4-CYCLOHEXADIENE-1-CARBOXYLATE SYNTHASE"/>
    <property type="match status" value="1"/>
</dbReference>
<feature type="chain" id="PRO_5046346889" evidence="5">
    <location>
        <begin position="34"/>
        <end position="546"/>
    </location>
</feature>
<sequence length="546" mass="59448">MRTGTATRFRRGPRAAALTLGLLGLLGSQVVTATSATAAETASPAALKEFYSQAPTWQPCDFNAALDCTSLVVPLDYGKPKAERISVAVSRLKSSDPAKRRGILLTNPGGPGGSGLAMPTYFYGTPLTEAYDIIGFDPRGVNKSTALSCEVTTALYKTNSRPADSEFAAWAASAQQSEEACRKAGGAMRKHVNTPNTARDMDVIRGVLGEKKLNYLGYSYGTYLGAVYGSLFAANLDRSVLDSAVHPEWVWREQFMKQGVAFRENVELWADWAAARNTKFGIGKTRAEVLATVEQVATKLNNAPVEGFDRTQWDAAMGGGARYRFNWEYLAEDVKYFRDYQAGTPEMSDAVKAGKELAALGLAQLRPGVFDTVPCEADWPKDLNTYYRDMREFRDQYHFGLGVLRAAPWTCTFRSFTPPEKPVKLKRKGYQTGLVIQADGDTQTHYDGGPALADRLQDNLISVADEGRHGLYALGGNTCVDQHVNRYLVDGVLPPSRVICAGSPRPDVPADTEVSRSRRAAPTQPGTLAERVTAAIAVNKVKDLPF</sequence>
<evidence type="ECO:0000256" key="5">
    <source>
        <dbReference type="SAM" id="SignalP"/>
    </source>
</evidence>
<reference evidence="8 9" key="1">
    <citation type="submission" date="2021-03" db="EMBL/GenBank/DDBJ databases">
        <title>Sequencing the genomes of 1000 actinobacteria strains.</title>
        <authorList>
            <person name="Klenk H.-P."/>
        </authorList>
    </citation>
    <scope>NUCLEOTIDE SEQUENCE [LARGE SCALE GENOMIC DNA]</scope>
    <source>
        <strain evidence="8 9">DSM 44580</strain>
    </source>
</reference>
<dbReference type="Pfam" id="PF08386">
    <property type="entry name" value="Abhydrolase_4"/>
    <property type="match status" value="1"/>
</dbReference>
<feature type="domain" description="AB hydrolase-1" evidence="6">
    <location>
        <begin position="104"/>
        <end position="334"/>
    </location>
</feature>
<dbReference type="Pfam" id="PF00561">
    <property type="entry name" value="Abhydrolase_1"/>
    <property type="match status" value="1"/>
</dbReference>
<dbReference type="InterPro" id="IPR000073">
    <property type="entry name" value="AB_hydrolase_1"/>
</dbReference>
<evidence type="ECO:0000256" key="2">
    <source>
        <dbReference type="ARBA" id="ARBA00022729"/>
    </source>
</evidence>
<keyword evidence="2 5" id="KW-0732">Signal</keyword>
<evidence type="ECO:0000256" key="4">
    <source>
        <dbReference type="SAM" id="MobiDB-lite"/>
    </source>
</evidence>
<feature type="signal peptide" evidence="5">
    <location>
        <begin position="1"/>
        <end position="33"/>
    </location>
</feature>